<dbReference type="PANTHER" id="PTHR47683:SF2">
    <property type="entry name" value="RNA-BINDING S4 DOMAIN-CONTAINING PROTEIN"/>
    <property type="match status" value="1"/>
</dbReference>
<organism evidence="7 8">
    <name type="scientific">Limnothrix redekei LRLZ20PSL1</name>
    <dbReference type="NCBI Taxonomy" id="3112953"/>
    <lineage>
        <taxon>Bacteria</taxon>
        <taxon>Bacillati</taxon>
        <taxon>Cyanobacteriota</taxon>
        <taxon>Cyanophyceae</taxon>
        <taxon>Pseudanabaenales</taxon>
        <taxon>Pseudanabaenaceae</taxon>
        <taxon>Limnothrix</taxon>
    </lineage>
</organism>
<evidence type="ECO:0000313" key="7">
    <source>
        <dbReference type="EMBL" id="MFG3817588.1"/>
    </source>
</evidence>
<proteinExistence type="inferred from homology"/>
<dbReference type="SUPFAM" id="SSF55174">
    <property type="entry name" value="Alpha-L RNA-binding motif"/>
    <property type="match status" value="1"/>
</dbReference>
<dbReference type="CDD" id="cd00165">
    <property type="entry name" value="S4"/>
    <property type="match status" value="1"/>
</dbReference>
<dbReference type="EC" id="5.4.99.-" evidence="4"/>
<dbReference type="InterPro" id="IPR036986">
    <property type="entry name" value="S4_RNA-bd_sf"/>
</dbReference>
<dbReference type="InterPro" id="IPR018496">
    <property type="entry name" value="PsdUridine_synth_RsuA/RluB_CS"/>
</dbReference>
<dbReference type="Proteomes" id="UP001604335">
    <property type="component" value="Unassembled WGS sequence"/>
</dbReference>
<gene>
    <name evidence="7" type="ORF">VPK24_08060</name>
</gene>
<dbReference type="InterPro" id="IPR020103">
    <property type="entry name" value="PsdUridine_synth_cat_dom_sf"/>
</dbReference>
<dbReference type="InterPro" id="IPR050343">
    <property type="entry name" value="RsuA_PseudoU_synthase"/>
</dbReference>
<keyword evidence="2 4" id="KW-0413">Isomerase</keyword>
<accession>A0ABW7C8T2</accession>
<comment type="caution">
    <text evidence="7">The sequence shown here is derived from an EMBL/GenBank/DDBJ whole genome shotgun (WGS) entry which is preliminary data.</text>
</comment>
<evidence type="ECO:0000256" key="3">
    <source>
        <dbReference type="PROSITE-ProRule" id="PRU00182"/>
    </source>
</evidence>
<dbReference type="Pfam" id="PF01479">
    <property type="entry name" value="S4"/>
    <property type="match status" value="1"/>
</dbReference>
<evidence type="ECO:0000256" key="2">
    <source>
        <dbReference type="ARBA" id="ARBA00023235"/>
    </source>
</evidence>
<dbReference type="Gene3D" id="3.30.70.580">
    <property type="entry name" value="Pseudouridine synthase I, catalytic domain, N-terminal subdomain"/>
    <property type="match status" value="1"/>
</dbReference>
<dbReference type="SUPFAM" id="SSF55120">
    <property type="entry name" value="Pseudouridine synthase"/>
    <property type="match status" value="1"/>
</dbReference>
<dbReference type="Gene3D" id="3.30.70.1560">
    <property type="entry name" value="Alpha-L RNA-binding motif"/>
    <property type="match status" value="1"/>
</dbReference>
<evidence type="ECO:0000256" key="4">
    <source>
        <dbReference type="RuleBase" id="RU003887"/>
    </source>
</evidence>
<dbReference type="EMBL" id="JAZAQF010000049">
    <property type="protein sequence ID" value="MFG3817588.1"/>
    <property type="molecule type" value="Genomic_DNA"/>
</dbReference>
<dbReference type="InterPro" id="IPR020094">
    <property type="entry name" value="TruA/RsuA/RluB/E/F_N"/>
</dbReference>
<dbReference type="PROSITE" id="PS50889">
    <property type="entry name" value="S4"/>
    <property type="match status" value="1"/>
</dbReference>
<feature type="region of interest" description="Disordered" evidence="5">
    <location>
        <begin position="1"/>
        <end position="20"/>
    </location>
</feature>
<evidence type="ECO:0000256" key="1">
    <source>
        <dbReference type="ARBA" id="ARBA00008348"/>
    </source>
</evidence>
<dbReference type="SMART" id="SM00363">
    <property type="entry name" value="S4"/>
    <property type="match status" value="1"/>
</dbReference>
<keyword evidence="3" id="KW-0694">RNA-binding</keyword>
<protein>
    <recommendedName>
        <fullName evidence="4">Pseudouridine synthase</fullName>
        <ecNumber evidence="4">5.4.99.-</ecNumber>
    </recommendedName>
</protein>
<dbReference type="NCBIfam" id="TIGR00093">
    <property type="entry name" value="pseudouridine synthase"/>
    <property type="match status" value="1"/>
</dbReference>
<dbReference type="PANTHER" id="PTHR47683">
    <property type="entry name" value="PSEUDOURIDINE SYNTHASE FAMILY PROTEIN-RELATED"/>
    <property type="match status" value="1"/>
</dbReference>
<sequence length="294" mass="32922">MSRRRRPTVPARSSSSDLTQPIAPAATAAPHAIAPQAGQRLQKVLSQWGLASRRHAEVWITEGRVRVNGQVAQLGCVVNPEVDQIEVDGRPVRPTDRPALLYLLLNKPARVLSACADDRQRRTVLDLLPRSLVEQTGLHPVGRLDWDSTGALLLTNDGELTHALTHPRFHQPKTYRVWVQGQPNAQVLAQWRQGILLDGRPTLPAQVREVQGRRDHPQGDRTELEITLMEGRNRQIRRMAELFGHPVIKLHRIAIGSLTLKSKQGQELPIGTHRHLTATEIQQLRRQAGLRSAH</sequence>
<evidence type="ECO:0000313" key="8">
    <source>
        <dbReference type="Proteomes" id="UP001604335"/>
    </source>
</evidence>
<name>A0ABW7C8T2_9CYAN</name>
<dbReference type="InterPro" id="IPR006145">
    <property type="entry name" value="PsdUridine_synth_RsuA/RluA"/>
</dbReference>
<dbReference type="GO" id="GO:0016853">
    <property type="term" value="F:isomerase activity"/>
    <property type="evidence" value="ECO:0007669"/>
    <property type="project" value="UniProtKB-KW"/>
</dbReference>
<dbReference type="Pfam" id="PF00849">
    <property type="entry name" value="PseudoU_synth_2"/>
    <property type="match status" value="1"/>
</dbReference>
<dbReference type="CDD" id="cd02870">
    <property type="entry name" value="PseudoU_synth_RsuA_like"/>
    <property type="match status" value="1"/>
</dbReference>
<evidence type="ECO:0000259" key="6">
    <source>
        <dbReference type="SMART" id="SM00363"/>
    </source>
</evidence>
<reference evidence="8" key="1">
    <citation type="journal article" date="2024" name="Algal Res.">
        <title>Biochemical, toxicological and genomic investigation of a high-biomass producing Limnothrix strain isolated from Italian shallow drinking water reservoir.</title>
        <authorList>
            <person name="Simonazzi M."/>
            <person name="Shishido T.K."/>
            <person name="Delbaje E."/>
            <person name="Wahlsten M."/>
            <person name="Fewer D.P."/>
            <person name="Sivonen K."/>
            <person name="Pezzolesi L."/>
            <person name="Pistocchi R."/>
        </authorList>
    </citation>
    <scope>NUCLEOTIDE SEQUENCE [LARGE SCALE GENOMIC DNA]</scope>
    <source>
        <strain evidence="8">LRLZ20PSL1</strain>
    </source>
</reference>
<feature type="domain" description="RNA-binding S4" evidence="6">
    <location>
        <begin position="39"/>
        <end position="96"/>
    </location>
</feature>
<dbReference type="InterPro" id="IPR002942">
    <property type="entry name" value="S4_RNA-bd"/>
</dbReference>
<dbReference type="Gene3D" id="3.10.290.10">
    <property type="entry name" value="RNA-binding S4 domain"/>
    <property type="match status" value="1"/>
</dbReference>
<evidence type="ECO:0000256" key="5">
    <source>
        <dbReference type="SAM" id="MobiDB-lite"/>
    </source>
</evidence>
<comment type="similarity">
    <text evidence="1 4">Belongs to the pseudouridine synthase RsuA family.</text>
</comment>
<dbReference type="InterPro" id="IPR000748">
    <property type="entry name" value="PsdUridine_synth_RsuA/RluB/E/F"/>
</dbReference>
<keyword evidence="8" id="KW-1185">Reference proteome</keyword>
<dbReference type="PROSITE" id="PS01149">
    <property type="entry name" value="PSI_RSU"/>
    <property type="match status" value="1"/>
</dbReference>
<dbReference type="InterPro" id="IPR042092">
    <property type="entry name" value="PsdUridine_s_RsuA/RluB/E/F_cat"/>
</dbReference>